<dbReference type="EMBL" id="BPEY01000052">
    <property type="protein sequence ID" value="GIU47886.1"/>
    <property type="molecule type" value="Genomic_DNA"/>
</dbReference>
<dbReference type="EC" id="4.1.3.38" evidence="8 10"/>
<comment type="caution">
    <text evidence="13">The sequence shown here is derived from an EMBL/GenBank/DDBJ whole genome shotgun (WGS) entry which is preliminary data.</text>
</comment>
<evidence type="ECO:0000256" key="12">
    <source>
        <dbReference type="RuleBase" id="RU004516"/>
    </source>
</evidence>
<keyword evidence="6 13" id="KW-0456">Lyase</keyword>
<dbReference type="PROSITE" id="PS00770">
    <property type="entry name" value="AA_TRANSFER_CLASS_4"/>
    <property type="match status" value="1"/>
</dbReference>
<dbReference type="Gene3D" id="3.20.10.10">
    <property type="entry name" value="D-amino Acid Aminotransferase, subunit A, domain 2"/>
    <property type="match status" value="1"/>
</dbReference>
<evidence type="ECO:0000256" key="9">
    <source>
        <dbReference type="ARBA" id="ARBA00049529"/>
    </source>
</evidence>
<keyword evidence="14" id="KW-1185">Reference proteome</keyword>
<dbReference type="GO" id="GO:0016829">
    <property type="term" value="F:lyase activity"/>
    <property type="evidence" value="ECO:0007669"/>
    <property type="project" value="UniProtKB-KW"/>
</dbReference>
<keyword evidence="5" id="KW-0289">Folate biosynthesis</keyword>
<sequence>MAQVWVNGEFDIGVSPLDRGLAYGDGLFATMRVNQGHILFLDEHMERLTQGAFRLGFSWTPSAALYSHLTTLAQANPQSCIKLILSRGAGGRGYGVELNRVNQAFTQYDLSSAAKSGSQHETASNNSLNVTEVISLSGLPEHYQNWQQQGICLARSEVLLGKQPKLAGIKHCNRLEQVLIKSAVLPLGYQDWLVVDSSNNMIESSMANIFFVIEDKIMTPRISHAGVAGMMREQLIYQLLGRGFKVEITDIDYDKLSSVKHAFISNSLFGLVDVVAIDSFTFERAVWTSSLREHLSLTL</sequence>
<comment type="catalytic activity">
    <reaction evidence="9">
        <text>4-amino-4-deoxychorismate = 4-aminobenzoate + pyruvate + H(+)</text>
        <dbReference type="Rhea" id="RHEA:16201"/>
        <dbReference type="ChEBI" id="CHEBI:15361"/>
        <dbReference type="ChEBI" id="CHEBI:15378"/>
        <dbReference type="ChEBI" id="CHEBI:17836"/>
        <dbReference type="ChEBI" id="CHEBI:58406"/>
        <dbReference type="EC" id="4.1.3.38"/>
    </reaction>
</comment>
<dbReference type="Proteomes" id="UP000887104">
    <property type="component" value="Unassembled WGS sequence"/>
</dbReference>
<evidence type="ECO:0000313" key="14">
    <source>
        <dbReference type="Proteomes" id="UP000887104"/>
    </source>
</evidence>
<evidence type="ECO:0000256" key="8">
    <source>
        <dbReference type="ARBA" id="ARBA00035676"/>
    </source>
</evidence>
<dbReference type="PANTHER" id="PTHR42743">
    <property type="entry name" value="AMINO-ACID AMINOTRANSFERASE"/>
    <property type="match status" value="1"/>
</dbReference>
<dbReference type="NCBIfam" id="TIGR03461">
    <property type="entry name" value="pabC_Proteo"/>
    <property type="match status" value="1"/>
</dbReference>
<dbReference type="RefSeq" id="WP_220781789.1">
    <property type="nucleotide sequence ID" value="NZ_BPEY01000052.1"/>
</dbReference>
<comment type="similarity">
    <text evidence="2 11">Belongs to the class-IV pyridoxal-phosphate-dependent aminotransferase family.</text>
</comment>
<dbReference type="Gene3D" id="3.30.470.10">
    <property type="match status" value="1"/>
</dbReference>
<dbReference type="InterPro" id="IPR043131">
    <property type="entry name" value="BCAT-like_N"/>
</dbReference>
<name>A0ABQ4PJI2_9GAMM</name>
<evidence type="ECO:0000256" key="4">
    <source>
        <dbReference type="ARBA" id="ARBA00022898"/>
    </source>
</evidence>
<protein>
    <recommendedName>
        <fullName evidence="8 10">Aminodeoxychorismate lyase</fullName>
        <ecNumber evidence="8 10">4.1.3.38</ecNumber>
    </recommendedName>
</protein>
<dbReference type="CDD" id="cd01559">
    <property type="entry name" value="ADCL_like"/>
    <property type="match status" value="1"/>
</dbReference>
<dbReference type="InterPro" id="IPR036038">
    <property type="entry name" value="Aminotransferase-like"/>
</dbReference>
<evidence type="ECO:0000256" key="2">
    <source>
        <dbReference type="ARBA" id="ARBA00009320"/>
    </source>
</evidence>
<evidence type="ECO:0000256" key="10">
    <source>
        <dbReference type="NCBIfam" id="TIGR03461"/>
    </source>
</evidence>
<dbReference type="InterPro" id="IPR001544">
    <property type="entry name" value="Aminotrans_IV"/>
</dbReference>
<evidence type="ECO:0000256" key="7">
    <source>
        <dbReference type="ARBA" id="ARBA00035633"/>
    </source>
</evidence>
<accession>A0ABQ4PJI2</accession>
<evidence type="ECO:0000256" key="3">
    <source>
        <dbReference type="ARBA" id="ARBA00011738"/>
    </source>
</evidence>
<dbReference type="SUPFAM" id="SSF56752">
    <property type="entry name" value="D-aminoacid aminotransferase-like PLP-dependent enzymes"/>
    <property type="match status" value="1"/>
</dbReference>
<evidence type="ECO:0000313" key="13">
    <source>
        <dbReference type="EMBL" id="GIU47886.1"/>
    </source>
</evidence>
<dbReference type="Pfam" id="PF01063">
    <property type="entry name" value="Aminotran_4"/>
    <property type="match status" value="1"/>
</dbReference>
<comment type="pathway">
    <text evidence="7">Cofactor biosynthesis; tetrahydrofolate biosynthesis; 4-aminobenzoate from chorismate: step 2/2.</text>
</comment>
<evidence type="ECO:0000256" key="6">
    <source>
        <dbReference type="ARBA" id="ARBA00023239"/>
    </source>
</evidence>
<evidence type="ECO:0000256" key="5">
    <source>
        <dbReference type="ARBA" id="ARBA00022909"/>
    </source>
</evidence>
<organism evidence="13 14">
    <name type="scientific">Shewanella sairae</name>
    <dbReference type="NCBI Taxonomy" id="190310"/>
    <lineage>
        <taxon>Bacteria</taxon>
        <taxon>Pseudomonadati</taxon>
        <taxon>Pseudomonadota</taxon>
        <taxon>Gammaproteobacteria</taxon>
        <taxon>Alteromonadales</taxon>
        <taxon>Shewanellaceae</taxon>
        <taxon>Shewanella</taxon>
    </lineage>
</organism>
<dbReference type="InterPro" id="IPR018300">
    <property type="entry name" value="Aminotrans_IV_CS"/>
</dbReference>
<dbReference type="InterPro" id="IPR050571">
    <property type="entry name" value="Class-IV_PLP-Dep_Aminotrnsfr"/>
</dbReference>
<dbReference type="InterPro" id="IPR043132">
    <property type="entry name" value="BCAT-like_C"/>
</dbReference>
<keyword evidence="4 12" id="KW-0663">Pyridoxal phosphate</keyword>
<proteinExistence type="inferred from homology"/>
<evidence type="ECO:0000256" key="11">
    <source>
        <dbReference type="RuleBase" id="RU004106"/>
    </source>
</evidence>
<evidence type="ECO:0000256" key="1">
    <source>
        <dbReference type="ARBA" id="ARBA00001933"/>
    </source>
</evidence>
<dbReference type="PANTHER" id="PTHR42743:SF2">
    <property type="entry name" value="AMINODEOXYCHORISMATE LYASE"/>
    <property type="match status" value="1"/>
</dbReference>
<reference evidence="13" key="1">
    <citation type="submission" date="2021-05" db="EMBL/GenBank/DDBJ databases">
        <title>Molecular characterization for Shewanella algae harboring chromosomal blaOXA-55-like strains isolated from clinical and environment sample.</title>
        <authorList>
            <person name="Ohama Y."/>
            <person name="Aoki K."/>
            <person name="Harada S."/>
            <person name="Moriya K."/>
            <person name="Ishii Y."/>
            <person name="Tateda K."/>
        </authorList>
    </citation>
    <scope>NUCLEOTIDE SEQUENCE</scope>
    <source>
        <strain evidence="13">JCM 11563</strain>
    </source>
</reference>
<comment type="subunit">
    <text evidence="3">Homodimer.</text>
</comment>
<gene>
    <name evidence="13" type="primary">pabC</name>
    <name evidence="13" type="ORF">TUM4438_28030</name>
</gene>
<dbReference type="InterPro" id="IPR017824">
    <property type="entry name" value="Aminodeoxychorismate_lyase_IV"/>
</dbReference>
<comment type="cofactor">
    <cofactor evidence="1 12">
        <name>pyridoxal 5'-phosphate</name>
        <dbReference type="ChEBI" id="CHEBI:597326"/>
    </cofactor>
</comment>